<keyword evidence="2" id="KW-1003">Cell membrane</keyword>
<dbReference type="RefSeq" id="WP_344061107.1">
    <property type="nucleotide sequence ID" value="NZ_BAAAOH010000001.1"/>
</dbReference>
<keyword evidence="6 8" id="KW-0472">Membrane</keyword>
<feature type="transmembrane region" description="Helical" evidence="8">
    <location>
        <begin position="111"/>
        <end position="129"/>
    </location>
</feature>
<name>A0ABP5DVX9_9MICO</name>
<feature type="transmembrane region" description="Helical" evidence="8">
    <location>
        <begin position="7"/>
        <end position="25"/>
    </location>
</feature>
<keyword evidence="4 8" id="KW-0812">Transmembrane</keyword>
<evidence type="ECO:0000256" key="7">
    <source>
        <dbReference type="ARBA" id="ARBA00024033"/>
    </source>
</evidence>
<protein>
    <recommendedName>
        <fullName evidence="11">DUF2029 domain-containing protein</fullName>
    </recommendedName>
</protein>
<feature type="transmembrane region" description="Helical" evidence="8">
    <location>
        <begin position="337"/>
        <end position="359"/>
    </location>
</feature>
<dbReference type="Proteomes" id="UP001500326">
    <property type="component" value="Unassembled WGS sequence"/>
</dbReference>
<dbReference type="Pfam" id="PF09594">
    <property type="entry name" value="GT87"/>
    <property type="match status" value="1"/>
</dbReference>
<sequence length="405" mass="43324">MSRRGWLWVAFVVVHAAIAIFGFTMPNQPMGDVYFVYEPWSLAALRGDGIVGVTSSWVYPQLALIPMVLAHGLECIAGYEVAWAIMVTAFSALGFAVLVGRGRSQGRFTAAAFWLAYTALLGPIAMYRIDAVTVPLAVAGCLWLVGRPWLASALLAVATWIKVWPAALLLAALIAVRRRGAVIGGALAVSAATIVVVVLLGGGGHVFGFITDQADRGLQIEAPVSMAYLWLAVAKVPGSFLYYDRDLLTFQASGPEVDVVIALMTPLLALVVSAIAILGVVKLRRGASFAGLFPPLALSLVLALFVVNKVGSPQYLTWLIAPIVIGLVIDRRRWWRLATAALAVALLTQLNYPLLYGYLLISDAGAVAVLTARNLLAIALLVWSVIKLAKVPQRMRHPVPQPTPA</sequence>
<feature type="transmembrane region" description="Helical" evidence="8">
    <location>
        <begin position="181"/>
        <end position="202"/>
    </location>
</feature>
<accession>A0ABP5DVX9</accession>
<reference evidence="10" key="1">
    <citation type="journal article" date="2019" name="Int. J. Syst. Evol. Microbiol.">
        <title>The Global Catalogue of Microorganisms (GCM) 10K type strain sequencing project: providing services to taxonomists for standard genome sequencing and annotation.</title>
        <authorList>
            <consortium name="The Broad Institute Genomics Platform"/>
            <consortium name="The Broad Institute Genome Sequencing Center for Infectious Disease"/>
            <person name="Wu L."/>
            <person name="Ma J."/>
        </authorList>
    </citation>
    <scope>NUCLEOTIDE SEQUENCE [LARGE SCALE GENOMIC DNA]</scope>
    <source>
        <strain evidence="10">JCM 14902</strain>
    </source>
</reference>
<evidence type="ECO:0000313" key="10">
    <source>
        <dbReference type="Proteomes" id="UP001500326"/>
    </source>
</evidence>
<keyword evidence="3" id="KW-0808">Transferase</keyword>
<dbReference type="InterPro" id="IPR018584">
    <property type="entry name" value="GT87"/>
</dbReference>
<evidence type="ECO:0000256" key="5">
    <source>
        <dbReference type="ARBA" id="ARBA00022989"/>
    </source>
</evidence>
<evidence type="ECO:0000256" key="3">
    <source>
        <dbReference type="ARBA" id="ARBA00022679"/>
    </source>
</evidence>
<organism evidence="9 10">
    <name type="scientific">Microbacterium pumilum</name>
    <dbReference type="NCBI Taxonomy" id="344165"/>
    <lineage>
        <taxon>Bacteria</taxon>
        <taxon>Bacillati</taxon>
        <taxon>Actinomycetota</taxon>
        <taxon>Actinomycetes</taxon>
        <taxon>Micrococcales</taxon>
        <taxon>Microbacteriaceae</taxon>
        <taxon>Microbacterium</taxon>
    </lineage>
</organism>
<comment type="caution">
    <text evidence="9">The sequence shown here is derived from an EMBL/GenBank/DDBJ whole genome shotgun (WGS) entry which is preliminary data.</text>
</comment>
<feature type="transmembrane region" description="Helical" evidence="8">
    <location>
        <begin position="313"/>
        <end position="330"/>
    </location>
</feature>
<evidence type="ECO:0000256" key="6">
    <source>
        <dbReference type="ARBA" id="ARBA00023136"/>
    </source>
</evidence>
<evidence type="ECO:0000313" key="9">
    <source>
        <dbReference type="EMBL" id="GAA1985495.1"/>
    </source>
</evidence>
<feature type="transmembrane region" description="Helical" evidence="8">
    <location>
        <begin position="81"/>
        <end position="99"/>
    </location>
</feature>
<comment type="subcellular location">
    <subcellularLocation>
        <location evidence="1">Cell membrane</location>
        <topology evidence="1">Multi-pass membrane protein</topology>
    </subcellularLocation>
</comment>
<comment type="similarity">
    <text evidence="7">Belongs to the glycosyltransferase 87 family.</text>
</comment>
<keyword evidence="10" id="KW-1185">Reference proteome</keyword>
<gene>
    <name evidence="9" type="ORF">GCM10009777_19340</name>
</gene>
<feature type="transmembrane region" description="Helical" evidence="8">
    <location>
        <begin position="149"/>
        <end position="174"/>
    </location>
</feature>
<dbReference type="EMBL" id="BAAAOH010000001">
    <property type="protein sequence ID" value="GAA1985495.1"/>
    <property type="molecule type" value="Genomic_DNA"/>
</dbReference>
<keyword evidence="5 8" id="KW-1133">Transmembrane helix</keyword>
<proteinExistence type="inferred from homology"/>
<feature type="transmembrane region" description="Helical" evidence="8">
    <location>
        <begin position="288"/>
        <end position="307"/>
    </location>
</feature>
<evidence type="ECO:0000256" key="4">
    <source>
        <dbReference type="ARBA" id="ARBA00022692"/>
    </source>
</evidence>
<evidence type="ECO:0000256" key="2">
    <source>
        <dbReference type="ARBA" id="ARBA00022475"/>
    </source>
</evidence>
<feature type="transmembrane region" description="Helical" evidence="8">
    <location>
        <begin position="259"/>
        <end position="281"/>
    </location>
</feature>
<evidence type="ECO:0000256" key="8">
    <source>
        <dbReference type="SAM" id="Phobius"/>
    </source>
</evidence>
<evidence type="ECO:0008006" key="11">
    <source>
        <dbReference type="Google" id="ProtNLM"/>
    </source>
</evidence>
<feature type="transmembrane region" description="Helical" evidence="8">
    <location>
        <begin position="365"/>
        <end position="386"/>
    </location>
</feature>
<evidence type="ECO:0000256" key="1">
    <source>
        <dbReference type="ARBA" id="ARBA00004651"/>
    </source>
</evidence>